<evidence type="ECO:0000256" key="3">
    <source>
        <dbReference type="ARBA" id="ARBA00023125"/>
    </source>
</evidence>
<dbReference type="Proteomes" id="UP001319870">
    <property type="component" value="Unassembled WGS sequence"/>
</dbReference>
<evidence type="ECO:0000256" key="2">
    <source>
        <dbReference type="ARBA" id="ARBA00022578"/>
    </source>
</evidence>
<dbReference type="PANTHER" id="PTHR35004:SF7">
    <property type="entry name" value="INTEGRASE PROTEIN"/>
    <property type="match status" value="1"/>
</dbReference>
<dbReference type="Pfam" id="PF22483">
    <property type="entry name" value="Mu-transpos_C_2"/>
    <property type="match status" value="1"/>
</dbReference>
<keyword evidence="7" id="KW-1185">Reference proteome</keyword>
<comment type="similarity">
    <text evidence="1">Belongs to the transposase IS21/IS408/IS1162 family.</text>
</comment>
<dbReference type="PROSITE" id="PS50531">
    <property type="entry name" value="HTH_IS21"/>
    <property type="match status" value="1"/>
</dbReference>
<evidence type="ECO:0000256" key="1">
    <source>
        <dbReference type="ARBA" id="ARBA00009277"/>
    </source>
</evidence>
<keyword evidence="3" id="KW-0238">DNA-binding</keyword>
<comment type="caution">
    <text evidence="6">The sequence shown here is derived from an EMBL/GenBank/DDBJ whole genome shotgun (WGS) entry which is preliminary data.</text>
</comment>
<dbReference type="InterPro" id="IPR017894">
    <property type="entry name" value="HTH_IS21_transposase_type"/>
</dbReference>
<sequence>METSRVELYALIRRDARVEGASIRELARRYRVSRNTVRQALRSATPPPRKTPVRTAPRLEPFKSAIDGMLRTDLTAPKKQRHTARRVWVRLVEEHDAGDLSYSTVRDYVRNRRPQILAEAGVPVGEVMVPQEHAWGGEAEVDFGEVYVILAGVKTKCHLFTLRLSASGRAVHRVYASQGMEAFLEGHIAAFTELGGIPTRHIRYDNLSSAVSEVLYGTGRRRTENQRWTVFRSHYGFDAFYCRPGIEGAHEKGGVEGEVGRFRRQRLTPMPEVASLDELNQQIIAWDLTDDNRRISGRARTVGQDFAVEREHLAALPDEVFDPGTILTPRVDRSALITVRTARYSVPAHLIGRKVRVSLRASHLVVFDGRKIVATHPRVIAKGGQSVLLDHYLEVLKHKPGALPGATALAAARAAGTFTPAHDAFWAESRKVNGDGAGTRELIEVLLLHRHLPGHAVAAGIEAALQVGAVSADVVALEARRLTAGQPSGGGDVPASGSALAGKVVSLTQRRLADPAAVIAGLPPDARPLPTVTAYDDLLAARRTTTNETTPTDLEEGTA</sequence>
<dbReference type="InterPro" id="IPR054353">
    <property type="entry name" value="IstA-like_C"/>
</dbReference>
<evidence type="ECO:0000313" key="7">
    <source>
        <dbReference type="Proteomes" id="UP001319870"/>
    </source>
</evidence>
<evidence type="ECO:0000259" key="5">
    <source>
        <dbReference type="PROSITE" id="PS50531"/>
    </source>
</evidence>
<evidence type="ECO:0000313" key="6">
    <source>
        <dbReference type="EMBL" id="MCA5893793.1"/>
    </source>
</evidence>
<dbReference type="NCBIfam" id="NF033546">
    <property type="entry name" value="transpos_IS21"/>
    <property type="match status" value="1"/>
</dbReference>
<feature type="domain" description="HTH IS21-type" evidence="5">
    <location>
        <begin position="8"/>
        <end position="70"/>
    </location>
</feature>
<proteinExistence type="inferred from homology"/>
<accession>A0ABS7ZFI9</accession>
<protein>
    <submittedName>
        <fullName evidence="6">IS21 family transposase</fullName>
    </submittedName>
</protein>
<organism evidence="6 7">
    <name type="scientific">Isoptericola luteus</name>
    <dbReference type="NCBI Taxonomy" id="2879484"/>
    <lineage>
        <taxon>Bacteria</taxon>
        <taxon>Bacillati</taxon>
        <taxon>Actinomycetota</taxon>
        <taxon>Actinomycetes</taxon>
        <taxon>Micrococcales</taxon>
        <taxon>Promicromonosporaceae</taxon>
        <taxon>Isoptericola</taxon>
    </lineage>
</organism>
<reference evidence="6 7" key="1">
    <citation type="submission" date="2021-09" db="EMBL/GenBank/DDBJ databases">
        <title>Isoptericola luteus sp. nov., a novel bacterium isolated from Harbin, the capital city of Heilongjiang province.</title>
        <authorList>
            <person name="Li J."/>
        </authorList>
    </citation>
    <scope>NUCLEOTIDE SEQUENCE [LARGE SCALE GENOMIC DNA]</scope>
    <source>
        <strain evidence="6 7">NEAU-Y5</strain>
    </source>
</reference>
<name>A0ABS7ZFI9_9MICO</name>
<dbReference type="PANTHER" id="PTHR35004">
    <property type="entry name" value="TRANSPOSASE RV3428C-RELATED"/>
    <property type="match status" value="1"/>
</dbReference>
<evidence type="ECO:0000256" key="4">
    <source>
        <dbReference type="ARBA" id="ARBA00023172"/>
    </source>
</evidence>
<keyword evidence="4" id="KW-0233">DNA recombination</keyword>
<gene>
    <name evidence="6" type="primary">istA</name>
    <name evidence="6" type="ORF">LEP48_10585</name>
</gene>
<dbReference type="EMBL" id="JAIXCQ010000006">
    <property type="protein sequence ID" value="MCA5893793.1"/>
    <property type="molecule type" value="Genomic_DNA"/>
</dbReference>
<keyword evidence="2" id="KW-0815">Transposition</keyword>
<dbReference type="RefSeq" id="WP_225565619.1">
    <property type="nucleotide sequence ID" value="NZ_JAIXCQ010000006.1"/>
</dbReference>